<dbReference type="EMBL" id="JAJFAZ020000007">
    <property type="protein sequence ID" value="KAI5316841.1"/>
    <property type="molecule type" value="Genomic_DNA"/>
</dbReference>
<dbReference type="AlphaFoldDB" id="A0AAD4V305"/>
<keyword evidence="2" id="KW-1185">Reference proteome</keyword>
<accession>A0AAD4V305</accession>
<gene>
    <name evidence="1" type="ORF">L3X38_036548</name>
</gene>
<protein>
    <recommendedName>
        <fullName evidence="3">Reverse transcriptase Ty1/copia-type domain-containing protein</fullName>
    </recommendedName>
</protein>
<evidence type="ECO:0000313" key="1">
    <source>
        <dbReference type="EMBL" id="KAI5316841.1"/>
    </source>
</evidence>
<proteinExistence type="predicted"/>
<reference evidence="1 2" key="1">
    <citation type="journal article" date="2022" name="G3 (Bethesda)">
        <title>Whole-genome sequence and methylome profiling of the almond [Prunus dulcis (Mill.) D.A. Webb] cultivar 'Nonpareil'.</title>
        <authorList>
            <person name="D'Amico-Willman K.M."/>
            <person name="Ouma W.Z."/>
            <person name="Meulia T."/>
            <person name="Sideli G.M."/>
            <person name="Gradziel T.M."/>
            <person name="Fresnedo-Ramirez J."/>
        </authorList>
    </citation>
    <scope>NUCLEOTIDE SEQUENCE [LARGE SCALE GENOMIC DNA]</scope>
    <source>
        <strain evidence="1">Clone GOH B32 T37-40</strain>
    </source>
</reference>
<evidence type="ECO:0000313" key="2">
    <source>
        <dbReference type="Proteomes" id="UP001054821"/>
    </source>
</evidence>
<dbReference type="Proteomes" id="UP001054821">
    <property type="component" value="Chromosome 7"/>
</dbReference>
<name>A0AAD4V305_PRUDU</name>
<organism evidence="1 2">
    <name type="scientific">Prunus dulcis</name>
    <name type="common">Almond</name>
    <name type="synonym">Amygdalus dulcis</name>
    <dbReference type="NCBI Taxonomy" id="3755"/>
    <lineage>
        <taxon>Eukaryota</taxon>
        <taxon>Viridiplantae</taxon>
        <taxon>Streptophyta</taxon>
        <taxon>Embryophyta</taxon>
        <taxon>Tracheophyta</taxon>
        <taxon>Spermatophyta</taxon>
        <taxon>Magnoliopsida</taxon>
        <taxon>eudicotyledons</taxon>
        <taxon>Gunneridae</taxon>
        <taxon>Pentapetalae</taxon>
        <taxon>rosids</taxon>
        <taxon>fabids</taxon>
        <taxon>Rosales</taxon>
        <taxon>Rosaceae</taxon>
        <taxon>Amygdaloideae</taxon>
        <taxon>Amygdaleae</taxon>
        <taxon>Prunus</taxon>
    </lineage>
</organism>
<comment type="caution">
    <text evidence="1">The sequence shown here is derived from an EMBL/GenBank/DDBJ whole genome shotgun (WGS) entry which is preliminary data.</text>
</comment>
<sequence>MERETHKISFSRDVVFGEISSYYERKDDVDPGLVESLPISSNSRENGEEAVAVPSLRRSQRKVVKPARYQDFVSFYSCLLAGPADDNEPSCFDEAHGKKDWEQAMDEEMNGLIKNQTWDLVPKPQHVVPVTCKWVHKIKRKANGSIDRFKARLVVRVSSQNMEKTMKKLSVRLKS</sequence>
<evidence type="ECO:0008006" key="3">
    <source>
        <dbReference type="Google" id="ProtNLM"/>
    </source>
</evidence>